<reference evidence="2 3" key="1">
    <citation type="submission" date="2018-06" db="EMBL/GenBank/DDBJ databases">
        <title>Sphaerisporangium craniellae sp. nov., isolated from a marine sponge in the South China Sea.</title>
        <authorList>
            <person name="Li L."/>
        </authorList>
    </citation>
    <scope>NUCLEOTIDE SEQUENCE [LARGE SCALE GENOMIC DNA]</scope>
    <source>
        <strain evidence="2 3">CCTCC AA 208026</strain>
    </source>
</reference>
<dbReference type="Pfam" id="PF04326">
    <property type="entry name" value="SLFN_AlbA_2"/>
    <property type="match status" value="1"/>
</dbReference>
<evidence type="ECO:0000313" key="3">
    <source>
        <dbReference type="Proteomes" id="UP000253094"/>
    </source>
</evidence>
<dbReference type="Gene3D" id="3.30.950.30">
    <property type="entry name" value="Schlafen, AAA domain"/>
    <property type="match status" value="1"/>
</dbReference>
<dbReference type="EMBL" id="QOIL01000008">
    <property type="protein sequence ID" value="RCG30197.1"/>
    <property type="molecule type" value="Genomic_DNA"/>
</dbReference>
<dbReference type="Gene3D" id="3.30.565.60">
    <property type="match status" value="1"/>
</dbReference>
<protein>
    <recommendedName>
        <fullName evidence="1">Schlafen AlbA-2 domain-containing protein</fullName>
    </recommendedName>
</protein>
<feature type="domain" description="Schlafen AlbA-2" evidence="1">
    <location>
        <begin position="23"/>
        <end position="139"/>
    </location>
</feature>
<evidence type="ECO:0000259" key="1">
    <source>
        <dbReference type="Pfam" id="PF04326"/>
    </source>
</evidence>
<sequence>MDQEEANAALTALGKGTTADSLETETLDFKLVADSLKATFNLLADALVCFVNARGGTIVLGVDDKASERANALRGVPAAYTVDLIRKAIFDRTRPPLTAFVNEKFIDGVRLILITVPQGVMPHSTAAGLATRRLGKECLPFPPDQQREVMIARGQVDWSADASSIDINRLSTLEFVRLRRILAASGRDHLADLEDHALLQALRLITPNGSITNAGVLLLADEPLINQVVPGYGYSYQFRPSAGSEATGRLRGSQPMIKAIQILTDAIETRREVHPLNVAGGVQLQLTDYPGEAVRELIINAFIHRSYETGGTVDIEHSPEHLIITSPGGLVSGVTPSNILTYPSTPRNRLLTETVSILQLAERTGQGVDRAYREMLRIGKEPPLFEDHATLVRATLAGGIGNSAFVRFISDLPIRAGRDLNVLLALSYLRHNSNLDAPKLSSAIQRTPAEAQEVLATMADEYDLLEMTRRTASKPFPTYRLRSDVLAAMSRSITYRRHNPRETDQKVIDHVREYGFVTNQTIRRLFDLHVYAARDLLNALRDREVLEKIGDRRGGAGIRYGPGKKFPKGRS</sequence>
<dbReference type="PANTHER" id="PTHR30595">
    <property type="entry name" value="GLPR-RELATED TRANSCRIPTIONAL REPRESSOR"/>
    <property type="match status" value="1"/>
</dbReference>
<dbReference type="OrthoDB" id="3885120at2"/>
<dbReference type="AlphaFoldDB" id="A0A367FKF6"/>
<dbReference type="InterPro" id="IPR038461">
    <property type="entry name" value="Schlafen_AlbA_2_dom_sf"/>
</dbReference>
<dbReference type="InterPro" id="IPR038475">
    <property type="entry name" value="RecG_C_sf"/>
</dbReference>
<dbReference type="Pfam" id="PF13749">
    <property type="entry name" value="HATPase_c_4"/>
    <property type="match status" value="1"/>
</dbReference>
<comment type="caution">
    <text evidence="2">The sequence shown here is derived from an EMBL/GenBank/DDBJ whole genome shotgun (WGS) entry which is preliminary data.</text>
</comment>
<name>A0A367FKF6_9ACTN</name>
<evidence type="ECO:0000313" key="2">
    <source>
        <dbReference type="EMBL" id="RCG30197.1"/>
    </source>
</evidence>
<organism evidence="2 3">
    <name type="scientific">Sphaerisporangium album</name>
    <dbReference type="NCBI Taxonomy" id="509200"/>
    <lineage>
        <taxon>Bacteria</taxon>
        <taxon>Bacillati</taxon>
        <taxon>Actinomycetota</taxon>
        <taxon>Actinomycetes</taxon>
        <taxon>Streptosporangiales</taxon>
        <taxon>Streptosporangiaceae</taxon>
        <taxon>Sphaerisporangium</taxon>
    </lineage>
</organism>
<dbReference type="InterPro" id="IPR007421">
    <property type="entry name" value="Schlafen_AlbA_2_dom"/>
</dbReference>
<dbReference type="PANTHER" id="PTHR30595:SF6">
    <property type="entry name" value="SCHLAFEN ALBA-2 DOMAIN-CONTAINING PROTEIN"/>
    <property type="match status" value="1"/>
</dbReference>
<dbReference type="Gene3D" id="6.10.10.130">
    <property type="match status" value="1"/>
</dbReference>
<gene>
    <name evidence="2" type="ORF">DQ384_15690</name>
</gene>
<proteinExistence type="predicted"/>
<accession>A0A367FKF6</accession>
<keyword evidence="3" id="KW-1185">Reference proteome</keyword>
<dbReference type="Proteomes" id="UP000253094">
    <property type="component" value="Unassembled WGS sequence"/>
</dbReference>
<dbReference type="RefSeq" id="WP_114029561.1">
    <property type="nucleotide sequence ID" value="NZ_QOIL01000008.1"/>
</dbReference>